<gene>
    <name evidence="1" type="ORF">HPB47_017426</name>
</gene>
<keyword evidence="2" id="KW-1185">Reference proteome</keyword>
<dbReference type="Proteomes" id="UP000805193">
    <property type="component" value="Unassembled WGS sequence"/>
</dbReference>
<reference evidence="1 2" key="1">
    <citation type="journal article" date="2020" name="Cell">
        <title>Large-Scale Comparative Analyses of Tick Genomes Elucidate Their Genetic Diversity and Vector Capacities.</title>
        <authorList>
            <consortium name="Tick Genome and Microbiome Consortium (TIGMIC)"/>
            <person name="Jia N."/>
            <person name="Wang J."/>
            <person name="Shi W."/>
            <person name="Du L."/>
            <person name="Sun Y."/>
            <person name="Zhan W."/>
            <person name="Jiang J.F."/>
            <person name="Wang Q."/>
            <person name="Zhang B."/>
            <person name="Ji P."/>
            <person name="Bell-Sakyi L."/>
            <person name="Cui X.M."/>
            <person name="Yuan T.T."/>
            <person name="Jiang B.G."/>
            <person name="Yang W.F."/>
            <person name="Lam T.T."/>
            <person name="Chang Q.C."/>
            <person name="Ding S.J."/>
            <person name="Wang X.J."/>
            <person name="Zhu J.G."/>
            <person name="Ruan X.D."/>
            <person name="Zhao L."/>
            <person name="Wei J.T."/>
            <person name="Ye R.Z."/>
            <person name="Que T.C."/>
            <person name="Du C.H."/>
            <person name="Zhou Y.H."/>
            <person name="Cheng J.X."/>
            <person name="Dai P.F."/>
            <person name="Guo W.B."/>
            <person name="Han X.H."/>
            <person name="Huang E.J."/>
            <person name="Li L.F."/>
            <person name="Wei W."/>
            <person name="Gao Y.C."/>
            <person name="Liu J.Z."/>
            <person name="Shao H.Z."/>
            <person name="Wang X."/>
            <person name="Wang C.C."/>
            <person name="Yang T.C."/>
            <person name="Huo Q.B."/>
            <person name="Li W."/>
            <person name="Chen H.Y."/>
            <person name="Chen S.E."/>
            <person name="Zhou L.G."/>
            <person name="Ni X.B."/>
            <person name="Tian J.H."/>
            <person name="Sheng Y."/>
            <person name="Liu T."/>
            <person name="Pan Y.S."/>
            <person name="Xia L.Y."/>
            <person name="Li J."/>
            <person name="Zhao F."/>
            <person name="Cao W.C."/>
        </authorList>
    </citation>
    <scope>NUCLEOTIDE SEQUENCE [LARGE SCALE GENOMIC DNA]</scope>
    <source>
        <strain evidence="1">Iper-2018</strain>
    </source>
</reference>
<dbReference type="EMBL" id="JABSTQ010006336">
    <property type="protein sequence ID" value="KAG0437481.1"/>
    <property type="molecule type" value="Genomic_DNA"/>
</dbReference>
<evidence type="ECO:0000313" key="2">
    <source>
        <dbReference type="Proteomes" id="UP000805193"/>
    </source>
</evidence>
<accession>A0AC60QNC0</accession>
<name>A0AC60QNC0_IXOPE</name>
<proteinExistence type="predicted"/>
<sequence length="124" mass="13523">MCLTTISGSGELMNSVQDPRMAYKSARSVLLSAGNAYGISIAQPIEPVLVTIPDSLEAEIGNCEGGECDFASDHTYLSQENRRENRDDGECDFASDHTYLRHSKISLILPHLSAYSGRARPMLS</sequence>
<protein>
    <submittedName>
        <fullName evidence="1">Uncharacterized protein</fullName>
    </submittedName>
</protein>
<evidence type="ECO:0000313" key="1">
    <source>
        <dbReference type="EMBL" id="KAG0437481.1"/>
    </source>
</evidence>
<comment type="caution">
    <text evidence="1">The sequence shown here is derived from an EMBL/GenBank/DDBJ whole genome shotgun (WGS) entry which is preliminary data.</text>
</comment>
<organism evidence="1 2">
    <name type="scientific">Ixodes persulcatus</name>
    <name type="common">Taiga tick</name>
    <dbReference type="NCBI Taxonomy" id="34615"/>
    <lineage>
        <taxon>Eukaryota</taxon>
        <taxon>Metazoa</taxon>
        <taxon>Ecdysozoa</taxon>
        <taxon>Arthropoda</taxon>
        <taxon>Chelicerata</taxon>
        <taxon>Arachnida</taxon>
        <taxon>Acari</taxon>
        <taxon>Parasitiformes</taxon>
        <taxon>Ixodida</taxon>
        <taxon>Ixodoidea</taxon>
        <taxon>Ixodidae</taxon>
        <taxon>Ixodinae</taxon>
        <taxon>Ixodes</taxon>
    </lineage>
</organism>